<dbReference type="Proteomes" id="UP000252669">
    <property type="component" value="Unassembled WGS sequence"/>
</dbReference>
<dbReference type="EMBL" id="PDKB01000030">
    <property type="protein sequence ID" value="RBQ27950.1"/>
    <property type="molecule type" value="Genomic_DNA"/>
</dbReference>
<feature type="non-terminal residue" evidence="2">
    <location>
        <position position="1"/>
    </location>
</feature>
<keyword evidence="1" id="KW-0472">Membrane</keyword>
<keyword evidence="1" id="KW-1133">Transmembrane helix</keyword>
<name>A0A366MQQ7_9BACT</name>
<gene>
    <name evidence="2" type="ORF">CRU91_11755</name>
</gene>
<dbReference type="Gene3D" id="1.20.950.20">
    <property type="entry name" value="Transmembrane di-heme cytochromes, Chain C"/>
    <property type="match status" value="1"/>
</dbReference>
<comment type="caution">
    <text evidence="2">The sequence shown here is derived from an EMBL/GenBank/DDBJ whole genome shotgun (WGS) entry which is preliminary data.</text>
</comment>
<keyword evidence="1" id="KW-0812">Transmembrane</keyword>
<protein>
    <submittedName>
        <fullName evidence="2">FdhC protein</fullName>
    </submittedName>
</protein>
<reference evidence="2 3" key="1">
    <citation type="submission" date="2017-10" db="EMBL/GenBank/DDBJ databases">
        <title>Genomics of the genus Arcobacter.</title>
        <authorList>
            <person name="Perez-Cataluna A."/>
            <person name="Figueras M.J."/>
        </authorList>
    </citation>
    <scope>NUCLEOTIDE SEQUENCE [LARGE SCALE GENOMIC DNA]</scope>
    <source>
        <strain evidence="2 3">CECT 9230</strain>
    </source>
</reference>
<evidence type="ECO:0000313" key="2">
    <source>
        <dbReference type="EMBL" id="RBQ27950.1"/>
    </source>
</evidence>
<organism evidence="2 3">
    <name type="scientific">Aliarcobacter vitoriensis</name>
    <dbReference type="NCBI Taxonomy" id="2011099"/>
    <lineage>
        <taxon>Bacteria</taxon>
        <taxon>Pseudomonadati</taxon>
        <taxon>Campylobacterota</taxon>
        <taxon>Epsilonproteobacteria</taxon>
        <taxon>Campylobacterales</taxon>
        <taxon>Arcobacteraceae</taxon>
        <taxon>Aliarcobacter</taxon>
    </lineage>
</organism>
<sequence length="60" mass="6823">LYVHFGSSVLIMFFLMDFVYSVLVAVKGNLKGLITGKYPREFLQQLAPDVLTDIENKSKK</sequence>
<evidence type="ECO:0000313" key="3">
    <source>
        <dbReference type="Proteomes" id="UP000252669"/>
    </source>
</evidence>
<proteinExistence type="predicted"/>
<accession>A0A366MQQ7</accession>
<dbReference type="AlphaFoldDB" id="A0A366MQQ7"/>
<evidence type="ECO:0000256" key="1">
    <source>
        <dbReference type="SAM" id="Phobius"/>
    </source>
</evidence>
<keyword evidence="3" id="KW-1185">Reference proteome</keyword>
<feature type="transmembrane region" description="Helical" evidence="1">
    <location>
        <begin position="6"/>
        <end position="26"/>
    </location>
</feature>